<dbReference type="InterPro" id="IPR043502">
    <property type="entry name" value="DNA/RNA_pol_sf"/>
</dbReference>
<dbReference type="Gene3D" id="3.30.70.270">
    <property type="match status" value="1"/>
</dbReference>
<feature type="domain" description="UmuC" evidence="4">
    <location>
        <begin position="1"/>
        <end position="61"/>
    </location>
</feature>
<evidence type="ECO:0000256" key="2">
    <source>
        <dbReference type="ARBA" id="ARBA00022634"/>
    </source>
</evidence>
<dbReference type="InterPro" id="IPR031991">
    <property type="entry name" value="Rev1_C"/>
</dbReference>
<dbReference type="SUPFAM" id="SSF56672">
    <property type="entry name" value="DNA/RNA polymerases"/>
    <property type="match status" value="1"/>
</dbReference>
<dbReference type="InterPro" id="IPR036775">
    <property type="entry name" value="DNA_pol_Y-fam_lit_finger_sf"/>
</dbReference>
<dbReference type="Pfam" id="PF21999">
    <property type="entry name" value="IMS_HHH_1"/>
    <property type="match status" value="1"/>
</dbReference>
<reference evidence="6" key="1">
    <citation type="submission" date="2025-08" db="UniProtKB">
        <authorList>
            <consortium name="RefSeq"/>
        </authorList>
    </citation>
    <scope>IDENTIFICATION</scope>
    <source>
        <tissue evidence="6">Muscle</tissue>
    </source>
</reference>
<dbReference type="PANTHER" id="PTHR45990">
    <property type="entry name" value="DNA REPAIR PROTEIN REV1"/>
    <property type="match status" value="1"/>
</dbReference>
<dbReference type="Gene3D" id="3.30.1490.100">
    <property type="entry name" value="DNA polymerase, Y-family, little finger domain"/>
    <property type="match status" value="1"/>
</dbReference>
<dbReference type="PROSITE" id="PS50173">
    <property type="entry name" value="UMUC"/>
    <property type="match status" value="1"/>
</dbReference>
<organism evidence="5 6">
    <name type="scientific">Limulus polyphemus</name>
    <name type="common">Atlantic horseshoe crab</name>
    <dbReference type="NCBI Taxonomy" id="6850"/>
    <lineage>
        <taxon>Eukaryota</taxon>
        <taxon>Metazoa</taxon>
        <taxon>Ecdysozoa</taxon>
        <taxon>Arthropoda</taxon>
        <taxon>Chelicerata</taxon>
        <taxon>Merostomata</taxon>
        <taxon>Xiphosura</taxon>
        <taxon>Limulidae</taxon>
        <taxon>Limulus</taxon>
    </lineage>
</organism>
<dbReference type="Pfam" id="PF16727">
    <property type="entry name" value="REV1_C"/>
    <property type="match status" value="1"/>
</dbReference>
<dbReference type="GeneID" id="106474467"/>
<dbReference type="InterPro" id="IPR053848">
    <property type="entry name" value="IMS_HHH_1"/>
</dbReference>
<sequence>MILKATLPYPILYMTRLQASNILLARLATKQAKPNGQFNLEPDKVNTFMKNQMVKDLPGVGPATKSRLETLGITTCGQLQSQSLQLLQKEFGQKTGQSLFDHCRGLDHRVVKSEKERKSVSAEVNYGIRFEKFSEAVEFIKELSLEVHQRLQKVGMKGRSITLKLKIRKKDAPVETAKFMGHGVCDNVAKSLLLHTATDNPEIISRECASLLQMMKHNPQDLRGVGIQVGRLEPSSADLAAKSRSLLDFVSHQTKVLPNNQSVTVNTDDLVSEGNQKIPLPTQEDLILPSPSQLDLTVLAALPKDLQEQIQRAYHDKHLSNVGSEILAQASCSKVEVLQPVEEKISSETGENRNTVNKTNCLNSGEITSTEITSDAKPEPNQSVQSREKKFFSKIVGNEECVEDKTFPELKGEKLLLEKSSSSSTGRSERCLENTSYFVPEDGFTSREVKELEKQMSLFGSGGSAQLTKQLSNTEVDGTVLNREKEPDTVPEVFDRSVFEALPAELRSEVMEAYMNEKSNSGLCNPNSMDDDFKEDAKTYRSLFRPDRVNSPKKKQVKIRRPPKVNQYKQTTRITDVHGLQKKVHPDERIQEVINENVSNLQWTPASICGQTQIEDVKSLMKEWIESTPEPEVKDMEVFGDYILDVVEERDLEKLDLLIKYFHRLVKRIQKPSWEDVYMSVVNKMQSKVVQMYGCALQIDVF</sequence>
<name>A0ABM1TRH9_LIMPO</name>
<dbReference type="PANTHER" id="PTHR45990:SF1">
    <property type="entry name" value="DNA REPAIR PROTEIN REV1"/>
    <property type="match status" value="1"/>
</dbReference>
<evidence type="ECO:0000256" key="3">
    <source>
        <dbReference type="ARBA" id="ARBA00022679"/>
    </source>
</evidence>
<evidence type="ECO:0000313" key="5">
    <source>
        <dbReference type="Proteomes" id="UP000694941"/>
    </source>
</evidence>
<gene>
    <name evidence="6" type="primary">LOC106474467</name>
</gene>
<dbReference type="SUPFAM" id="SSF100879">
    <property type="entry name" value="Lesion bypass DNA polymerase (Y-family), little finger domain"/>
    <property type="match status" value="1"/>
</dbReference>
<accession>A0ABM1TRH9</accession>
<protein>
    <submittedName>
        <fullName evidence="6">DNA repair protein REV1-like isoform X1</fullName>
    </submittedName>
</protein>
<dbReference type="InterPro" id="IPR017961">
    <property type="entry name" value="DNA_pol_Y-fam_little_finger"/>
</dbReference>
<comment type="similarity">
    <text evidence="1">Belongs to the DNA polymerase type-Y family.</text>
</comment>
<evidence type="ECO:0000313" key="6">
    <source>
        <dbReference type="RefSeq" id="XP_022258485.1"/>
    </source>
</evidence>
<proteinExistence type="inferred from homology"/>
<dbReference type="InterPro" id="IPR025527">
    <property type="entry name" value="HUWE1/Rev1_UBM"/>
</dbReference>
<dbReference type="RefSeq" id="XP_022258485.1">
    <property type="nucleotide sequence ID" value="XM_022402777.1"/>
</dbReference>
<dbReference type="InterPro" id="IPR001126">
    <property type="entry name" value="UmuC"/>
</dbReference>
<dbReference type="Pfam" id="PF14377">
    <property type="entry name" value="UBM"/>
    <property type="match status" value="2"/>
</dbReference>
<dbReference type="Proteomes" id="UP000694941">
    <property type="component" value="Unplaced"/>
</dbReference>
<keyword evidence="5" id="KW-1185">Reference proteome</keyword>
<keyword evidence="2" id="KW-0237">DNA synthesis</keyword>
<evidence type="ECO:0000259" key="4">
    <source>
        <dbReference type="PROSITE" id="PS50173"/>
    </source>
</evidence>
<dbReference type="Gene3D" id="1.10.150.20">
    <property type="entry name" value="5' to 3' exonuclease, C-terminal subdomain"/>
    <property type="match status" value="1"/>
</dbReference>
<dbReference type="InterPro" id="IPR038401">
    <property type="entry name" value="Rev1_C_sf"/>
</dbReference>
<evidence type="ECO:0000256" key="1">
    <source>
        <dbReference type="ARBA" id="ARBA00010945"/>
    </source>
</evidence>
<dbReference type="Pfam" id="PF11799">
    <property type="entry name" value="IMS_C"/>
    <property type="match status" value="1"/>
</dbReference>
<keyword evidence="3" id="KW-0808">Transferase</keyword>
<dbReference type="InterPro" id="IPR043128">
    <property type="entry name" value="Rev_trsase/Diguanyl_cyclase"/>
</dbReference>
<dbReference type="Gene3D" id="1.20.58.1280">
    <property type="entry name" value="DNA repair protein Rev1, C-terminal domain"/>
    <property type="match status" value="1"/>
</dbReference>